<feature type="binding site" evidence="21">
    <location>
        <position position="103"/>
    </location>
    <ligand>
        <name>substrate</name>
    </ligand>
</feature>
<feature type="binding site" evidence="22">
    <location>
        <position position="33"/>
    </location>
    <ligand>
        <name>ATP</name>
        <dbReference type="ChEBI" id="CHEBI:30616"/>
    </ligand>
</feature>
<evidence type="ECO:0000256" key="8">
    <source>
        <dbReference type="ARBA" id="ARBA00022679"/>
    </source>
</evidence>
<evidence type="ECO:0000256" key="7">
    <source>
        <dbReference type="ARBA" id="ARBA00022519"/>
    </source>
</evidence>
<reference evidence="25 26" key="1">
    <citation type="submission" date="2019-04" db="EMBL/GenBank/DDBJ databases">
        <title>Complete genome sequencing of Piscirickettsia salmonis strain Psal-009.</title>
        <authorList>
            <person name="Schober I."/>
            <person name="Bunk B."/>
            <person name="Sproer C."/>
            <person name="Carril G.P."/>
            <person name="Riedel T."/>
            <person name="Flores-Herrera P.A."/>
            <person name="Nourdin-Galindo G."/>
            <person name="Marshall S.H."/>
            <person name="Overmann J."/>
        </authorList>
    </citation>
    <scope>NUCLEOTIDE SEQUENCE [LARGE SCALE GENOMIC DNA]</scope>
    <source>
        <strain evidence="25 26">Psal-009</strain>
    </source>
</reference>
<evidence type="ECO:0000256" key="4">
    <source>
        <dbReference type="ARBA" id="ARBA00017575"/>
    </source>
</evidence>
<evidence type="ECO:0000256" key="19">
    <source>
        <dbReference type="ARBA" id="ARBA00023264"/>
    </source>
</evidence>
<feature type="binding site" evidence="23">
    <location>
        <position position="81"/>
    </location>
    <ligand>
        <name>a divalent metal cation</name>
        <dbReference type="ChEBI" id="CHEBI:60240"/>
    </ligand>
</feature>
<keyword evidence="9 24" id="KW-0812">Transmembrane</keyword>
<dbReference type="GO" id="GO:0005524">
    <property type="term" value="F:ATP binding"/>
    <property type="evidence" value="ECO:0007669"/>
    <property type="project" value="UniProtKB-KW"/>
</dbReference>
<comment type="catalytic activity">
    <reaction evidence="24">
        <text>a 1,2-diacyl-sn-glycerol + ATP = a 1,2-diacyl-sn-glycero-3-phosphate + ADP + H(+)</text>
        <dbReference type="Rhea" id="RHEA:10272"/>
        <dbReference type="ChEBI" id="CHEBI:15378"/>
        <dbReference type="ChEBI" id="CHEBI:17815"/>
        <dbReference type="ChEBI" id="CHEBI:30616"/>
        <dbReference type="ChEBI" id="CHEBI:58608"/>
        <dbReference type="ChEBI" id="CHEBI:456216"/>
        <dbReference type="EC" id="2.7.1.107"/>
    </reaction>
</comment>
<feature type="binding site" evidence="21">
    <location>
        <position position="60"/>
    </location>
    <ligand>
        <name>substrate</name>
    </ligand>
</feature>
<keyword evidence="19 24" id="KW-1208">Phospholipid metabolism</keyword>
<dbReference type="CDD" id="cd14264">
    <property type="entry name" value="DAGK_IM"/>
    <property type="match status" value="1"/>
</dbReference>
<sequence length="122" mass="13329">MILIFNFIKKEVIRLIGAVGYSWAGLVATLKSEAAFRLELLIAVILIPSACFLSVTIIARVLMITSILLVLIIELINTAIEAIVDRISMEHHSLSKKAKDIGSAAVLVAMINAVFTWIVILI</sequence>
<dbReference type="Proteomes" id="UP000422232">
    <property type="component" value="Chromosome"/>
</dbReference>
<feature type="transmembrane region" description="Helical" evidence="24">
    <location>
        <begin position="12"/>
        <end position="30"/>
    </location>
</feature>
<keyword evidence="16 24" id="KW-0443">Lipid metabolism</keyword>
<keyword evidence="15 24" id="KW-1133">Transmembrane helix</keyword>
<dbReference type="PANTHER" id="PTHR34299">
    <property type="entry name" value="DIACYLGLYCEROL KINASE"/>
    <property type="match status" value="1"/>
</dbReference>
<dbReference type="InterPro" id="IPR036945">
    <property type="entry name" value="DAGK_sf"/>
</dbReference>
<evidence type="ECO:0000313" key="25">
    <source>
        <dbReference type="EMBL" id="QGO07502.1"/>
    </source>
</evidence>
<keyword evidence="7 24" id="KW-0997">Cell inner membrane</keyword>
<gene>
    <name evidence="25" type="primary">dgkA</name>
    <name evidence="25" type="ORF">Psal009_03459</name>
</gene>
<evidence type="ECO:0000256" key="14">
    <source>
        <dbReference type="ARBA" id="ARBA00022842"/>
    </source>
</evidence>
<evidence type="ECO:0000256" key="1">
    <source>
        <dbReference type="ARBA" id="ARBA00004429"/>
    </source>
</evidence>
<comment type="subcellular location">
    <subcellularLocation>
        <location evidence="1 24">Cell inner membrane</location>
        <topology evidence="1 24">Multi-pass membrane protein</topology>
    </subcellularLocation>
</comment>
<keyword evidence="6" id="KW-0444">Lipid biosynthesis</keyword>
<comment type="function">
    <text evidence="24">Catalyzes the ATP-dependent phosphorylation of sn-l,2-diacylglycerol (DAG) to phosphatidic acid. Involved in the recycling of diacylglycerol produced as a by-product during membrane-derived oligosaccharide (MDO) biosynthesis.</text>
</comment>
<keyword evidence="13 22" id="KW-0067">ATP-binding</keyword>
<dbReference type="GO" id="GO:0004143">
    <property type="term" value="F:ATP-dependent diacylglycerol kinase activity"/>
    <property type="evidence" value="ECO:0007669"/>
    <property type="project" value="UniProtKB-EC"/>
</dbReference>
<evidence type="ECO:0000256" key="13">
    <source>
        <dbReference type="ARBA" id="ARBA00022840"/>
    </source>
</evidence>
<dbReference type="InterPro" id="IPR033718">
    <property type="entry name" value="DAGK_prok"/>
</dbReference>
<keyword evidence="5" id="KW-1003">Cell membrane</keyword>
<feature type="transmembrane region" description="Helical" evidence="24">
    <location>
        <begin position="37"/>
        <end position="55"/>
    </location>
</feature>
<feature type="binding site" evidence="22">
    <location>
        <position position="21"/>
    </location>
    <ligand>
        <name>ATP</name>
        <dbReference type="ChEBI" id="CHEBI:30616"/>
    </ligand>
</feature>
<evidence type="ECO:0000256" key="15">
    <source>
        <dbReference type="ARBA" id="ARBA00022989"/>
    </source>
</evidence>
<keyword evidence="12 24" id="KW-0418">Kinase</keyword>
<evidence type="ECO:0000313" key="26">
    <source>
        <dbReference type="Proteomes" id="UP000422232"/>
    </source>
</evidence>
<feature type="binding site" evidence="22">
    <location>
        <position position="14"/>
    </location>
    <ligand>
        <name>ATP</name>
        <dbReference type="ChEBI" id="CHEBI:30616"/>
    </ligand>
</feature>
<dbReference type="GeneID" id="66742373"/>
<comment type="cofactor">
    <cofactor evidence="23">
        <name>Mg(2+)</name>
        <dbReference type="ChEBI" id="CHEBI:18420"/>
    </cofactor>
    <text evidence="23">Mn(2+), Zn(2+), Cd(2+) and Co(2+) support activity to lesser extents.</text>
</comment>
<keyword evidence="8 24" id="KW-0808">Transferase</keyword>
<evidence type="ECO:0000256" key="24">
    <source>
        <dbReference type="RuleBase" id="RU363065"/>
    </source>
</evidence>
<evidence type="ECO:0000256" key="11">
    <source>
        <dbReference type="ARBA" id="ARBA00022741"/>
    </source>
</evidence>
<organism evidence="25 26">
    <name type="scientific">Piscirickettsia salmonis</name>
    <dbReference type="NCBI Taxonomy" id="1238"/>
    <lineage>
        <taxon>Bacteria</taxon>
        <taxon>Pseudomonadati</taxon>
        <taxon>Pseudomonadota</taxon>
        <taxon>Gammaproteobacteria</taxon>
        <taxon>Thiotrichales</taxon>
        <taxon>Piscirickettsiaceae</taxon>
        <taxon>Piscirickettsia</taxon>
    </lineage>
</organism>
<feature type="binding site" evidence="23">
    <location>
        <position position="33"/>
    </location>
    <ligand>
        <name>a divalent metal cation</name>
        <dbReference type="ChEBI" id="CHEBI:60240"/>
    </ligand>
</feature>
<feature type="binding site" evidence="21">
    <location>
        <begin position="18"/>
        <end position="23"/>
    </location>
    <ligand>
        <name>substrate</name>
    </ligand>
</feature>
<dbReference type="Gene3D" id="1.10.287.3610">
    <property type="match status" value="1"/>
</dbReference>
<evidence type="ECO:0000256" key="18">
    <source>
        <dbReference type="ARBA" id="ARBA00023209"/>
    </source>
</evidence>
<dbReference type="Pfam" id="PF01219">
    <property type="entry name" value="DAGK_prokar"/>
    <property type="match status" value="1"/>
</dbReference>
<evidence type="ECO:0000256" key="12">
    <source>
        <dbReference type="ARBA" id="ARBA00022777"/>
    </source>
</evidence>
<evidence type="ECO:0000256" key="9">
    <source>
        <dbReference type="ARBA" id="ARBA00022692"/>
    </source>
</evidence>
<dbReference type="GO" id="GO:0046872">
    <property type="term" value="F:metal ion binding"/>
    <property type="evidence" value="ECO:0007669"/>
    <property type="project" value="UniProtKB-KW"/>
</dbReference>
<evidence type="ECO:0000256" key="2">
    <source>
        <dbReference type="ARBA" id="ARBA00005967"/>
    </source>
</evidence>
<feature type="active site" description="Proton acceptor" evidence="20">
    <location>
        <position position="74"/>
    </location>
</feature>
<keyword evidence="10 23" id="KW-0479">Metal-binding</keyword>
<dbReference type="RefSeq" id="WP_016210352.1">
    <property type="nucleotide sequence ID" value="NZ_CP012413.1"/>
</dbReference>
<feature type="transmembrane region" description="Helical" evidence="24">
    <location>
        <begin position="61"/>
        <end position="80"/>
    </location>
</feature>
<feature type="binding site" evidence="21">
    <location>
        <position position="74"/>
    </location>
    <ligand>
        <name>substrate</name>
    </ligand>
</feature>
<comment type="caution">
    <text evidence="24">Lacks conserved residue(s) required for the propagation of feature annotation.</text>
</comment>
<evidence type="ECO:0000256" key="16">
    <source>
        <dbReference type="ARBA" id="ARBA00023098"/>
    </source>
</evidence>
<evidence type="ECO:0000256" key="10">
    <source>
        <dbReference type="ARBA" id="ARBA00022723"/>
    </source>
</evidence>
<keyword evidence="14 23" id="KW-0460">Magnesium</keyword>
<feature type="binding site" evidence="21">
    <location>
        <position position="14"/>
    </location>
    <ligand>
        <name>substrate</name>
    </ligand>
</feature>
<evidence type="ECO:0000256" key="6">
    <source>
        <dbReference type="ARBA" id="ARBA00022516"/>
    </source>
</evidence>
<dbReference type="OrthoDB" id="9796011at2"/>
<feature type="binding site" evidence="22">
    <location>
        <begin position="90"/>
        <end position="92"/>
    </location>
    <ligand>
        <name>ATP</name>
        <dbReference type="ChEBI" id="CHEBI:30616"/>
    </ligand>
</feature>
<dbReference type="EC" id="2.7.1.107" evidence="3 24"/>
<evidence type="ECO:0000256" key="17">
    <source>
        <dbReference type="ARBA" id="ARBA00023136"/>
    </source>
</evidence>
<evidence type="ECO:0000256" key="22">
    <source>
        <dbReference type="PIRSR" id="PIRSR600829-3"/>
    </source>
</evidence>
<feature type="transmembrane region" description="Helical" evidence="24">
    <location>
        <begin position="101"/>
        <end position="120"/>
    </location>
</feature>
<dbReference type="PROSITE" id="PS01069">
    <property type="entry name" value="DAGK_PROKAR"/>
    <property type="match status" value="1"/>
</dbReference>
<comment type="similarity">
    <text evidence="2 24">Belongs to the bacterial diacylglycerol kinase family.</text>
</comment>
<keyword evidence="17 24" id="KW-0472">Membrane</keyword>
<evidence type="ECO:0000256" key="20">
    <source>
        <dbReference type="PIRSR" id="PIRSR600829-1"/>
    </source>
</evidence>
<evidence type="ECO:0000256" key="21">
    <source>
        <dbReference type="PIRSR" id="PIRSR600829-2"/>
    </source>
</evidence>
<dbReference type="AlphaFoldDB" id="A0A0B8ULJ5"/>
<dbReference type="EMBL" id="CP038908">
    <property type="protein sequence ID" value="QGO07502.1"/>
    <property type="molecule type" value="Genomic_DNA"/>
</dbReference>
<keyword evidence="26" id="KW-1185">Reference proteome</keyword>
<proteinExistence type="inferred from homology"/>
<protein>
    <recommendedName>
        <fullName evidence="4 24">Diacylglycerol kinase</fullName>
        <ecNumber evidence="3 24">2.7.1.107</ecNumber>
    </recommendedName>
</protein>
<keyword evidence="11 22" id="KW-0547">Nucleotide-binding</keyword>
<dbReference type="GO" id="GO:0005886">
    <property type="term" value="C:plasma membrane"/>
    <property type="evidence" value="ECO:0007669"/>
    <property type="project" value="UniProtKB-SubCell"/>
</dbReference>
<evidence type="ECO:0000256" key="23">
    <source>
        <dbReference type="PIRSR" id="PIRSR600829-4"/>
    </source>
</evidence>
<dbReference type="GO" id="GO:0006654">
    <property type="term" value="P:phosphatidic acid biosynthetic process"/>
    <property type="evidence" value="ECO:0007669"/>
    <property type="project" value="InterPro"/>
</dbReference>
<keyword evidence="18" id="KW-0594">Phospholipid biosynthesis</keyword>
<dbReference type="PANTHER" id="PTHR34299:SF1">
    <property type="entry name" value="DIACYLGLYCEROL KINASE"/>
    <property type="match status" value="1"/>
</dbReference>
<feature type="binding site" evidence="22">
    <location>
        <position position="81"/>
    </location>
    <ligand>
        <name>ATP</name>
        <dbReference type="ChEBI" id="CHEBI:30616"/>
    </ligand>
</feature>
<accession>A0A0B8ULJ5</accession>
<name>A0A0B8ULJ5_PISSA</name>
<feature type="binding site" evidence="22">
    <location>
        <begin position="99"/>
        <end position="100"/>
    </location>
    <ligand>
        <name>ATP</name>
        <dbReference type="ChEBI" id="CHEBI:30616"/>
    </ligand>
</feature>
<evidence type="ECO:0000256" key="5">
    <source>
        <dbReference type="ARBA" id="ARBA00022475"/>
    </source>
</evidence>
<feature type="binding site" evidence="21">
    <location>
        <begin position="35"/>
        <end position="39"/>
    </location>
    <ligand>
        <name>substrate</name>
    </ligand>
</feature>
<dbReference type="InterPro" id="IPR000829">
    <property type="entry name" value="DAGK"/>
</dbReference>
<evidence type="ECO:0000256" key="3">
    <source>
        <dbReference type="ARBA" id="ARBA00012133"/>
    </source>
</evidence>